<dbReference type="EMBL" id="OA576857">
    <property type="protein sequence ID" value="CAD7205799.1"/>
    <property type="molecule type" value="Genomic_DNA"/>
</dbReference>
<name>A0A7R8ZGT3_TIMDO</name>
<dbReference type="SUPFAM" id="SSF46575">
    <property type="entry name" value="DNA polymerase III theta subunit-like"/>
    <property type="match status" value="1"/>
</dbReference>
<dbReference type="AlphaFoldDB" id="A0A7R8ZGT3"/>
<accession>A0A7R8ZGT3</accession>
<organism evidence="1">
    <name type="scientific">Timema douglasi</name>
    <name type="common">Walking stick</name>
    <dbReference type="NCBI Taxonomy" id="61478"/>
    <lineage>
        <taxon>Eukaryota</taxon>
        <taxon>Metazoa</taxon>
        <taxon>Ecdysozoa</taxon>
        <taxon>Arthropoda</taxon>
        <taxon>Hexapoda</taxon>
        <taxon>Insecta</taxon>
        <taxon>Pterygota</taxon>
        <taxon>Neoptera</taxon>
        <taxon>Polyneoptera</taxon>
        <taxon>Phasmatodea</taxon>
        <taxon>Timematodea</taxon>
        <taxon>Timematoidea</taxon>
        <taxon>Timematidae</taxon>
        <taxon>Timema</taxon>
    </lineage>
</organism>
<dbReference type="Pfam" id="PF06440">
    <property type="entry name" value="DNA_pol3_theta"/>
    <property type="match status" value="1"/>
</dbReference>
<dbReference type="GO" id="GO:0003677">
    <property type="term" value="F:DNA binding"/>
    <property type="evidence" value="ECO:0007669"/>
    <property type="project" value="InterPro"/>
</dbReference>
<gene>
    <name evidence="1" type="ORF">TDIB3V08_LOCUS11949</name>
</gene>
<dbReference type="InterPro" id="IPR009052">
    <property type="entry name" value="DNA_pol_III_theta_bac"/>
</dbReference>
<protein>
    <submittedName>
        <fullName evidence="1">Uncharacterized protein</fullName>
    </submittedName>
</protein>
<dbReference type="GO" id="GO:0003887">
    <property type="term" value="F:DNA-directed DNA polymerase activity"/>
    <property type="evidence" value="ECO:0007669"/>
    <property type="project" value="InterPro"/>
</dbReference>
<reference evidence="1" key="1">
    <citation type="submission" date="2020-11" db="EMBL/GenBank/DDBJ databases">
        <authorList>
            <person name="Tran Van P."/>
        </authorList>
    </citation>
    <scope>NUCLEOTIDE SEQUENCE</scope>
</reference>
<dbReference type="GO" id="GO:0006260">
    <property type="term" value="P:DNA replication"/>
    <property type="evidence" value="ECO:0007669"/>
    <property type="project" value="InterPro"/>
</dbReference>
<evidence type="ECO:0000313" key="1">
    <source>
        <dbReference type="EMBL" id="CAD7205799.1"/>
    </source>
</evidence>
<proteinExistence type="predicted"/>
<dbReference type="InterPro" id="IPR036745">
    <property type="entry name" value="PolIII_theta_sf"/>
</dbReference>
<sequence length="105" mass="11896">MACFWRFCKPIVKLNANDAMLRTLCGLRMLNSVELKGDAMNNNLAGLSKEEMDKVSAGLAAGTVAVRERNNLPVNADEVEMEQPEHLRAYFRERLAHYRQQSAKK</sequence>
<dbReference type="Gene3D" id="1.20.58.250">
    <property type="entry name" value="DNA polymerase III-theta"/>
    <property type="match status" value="1"/>
</dbReference>